<evidence type="ECO:0000313" key="1">
    <source>
        <dbReference type="EMBL" id="KXA41492.1"/>
    </source>
</evidence>
<dbReference type="eggNOG" id="ENOG50341JH">
    <property type="taxonomic scope" value="Bacteria"/>
</dbReference>
<dbReference type="Proteomes" id="UP000070533">
    <property type="component" value="Unassembled WGS sequence"/>
</dbReference>
<keyword evidence="2" id="KW-1185">Reference proteome</keyword>
<dbReference type="STRING" id="28128.HMPREF3226_00829"/>
<sequence length="131" mass="15713">MIQQDYFLRIIEEFMAALSQFLEKKEDERDGAMKDLYRQYVGDYELLRNMSIDELLVYSHEQWKPDERVRRLEMLAELLYTEAGYKVNPLRSMLMDKALLLYKYVDVNSDTYSVDRKRKISNLNNNIVPSL</sequence>
<dbReference type="OrthoDB" id="1121032at2"/>
<name>A0A133QF30_9BACT</name>
<dbReference type="AlphaFoldDB" id="A0A133QF30"/>
<dbReference type="PATRIC" id="fig|28128.5.peg.836"/>
<reference evidence="2" key="1">
    <citation type="submission" date="2016-01" db="EMBL/GenBank/DDBJ databases">
        <authorList>
            <person name="Mitreva M."/>
            <person name="Pepin K.H."/>
            <person name="Mihindukulasuriya K.A."/>
            <person name="Fulton R."/>
            <person name="Fronick C."/>
            <person name="O'Laughlin M."/>
            <person name="Miner T."/>
            <person name="Herter B."/>
            <person name="Rosa B.A."/>
            <person name="Cordes M."/>
            <person name="Tomlinson C."/>
            <person name="Wollam A."/>
            <person name="Palsikar V.B."/>
            <person name="Mardis E.R."/>
            <person name="Wilson R.K."/>
        </authorList>
    </citation>
    <scope>NUCLEOTIDE SEQUENCE [LARGE SCALE GENOMIC DNA]</scope>
    <source>
        <strain evidence="2">MJR7716</strain>
    </source>
</reference>
<comment type="caution">
    <text evidence="1">The sequence shown here is derived from an EMBL/GenBank/DDBJ whole genome shotgun (WGS) entry which is preliminary data.</text>
</comment>
<proteinExistence type="predicted"/>
<dbReference type="EMBL" id="LRQG01000051">
    <property type="protein sequence ID" value="KXA41492.1"/>
    <property type="molecule type" value="Genomic_DNA"/>
</dbReference>
<accession>A0A133QF30</accession>
<dbReference type="RefSeq" id="WP_060940371.1">
    <property type="nucleotide sequence ID" value="NZ_CAMXYN010000001.1"/>
</dbReference>
<protein>
    <submittedName>
        <fullName evidence="1">Uncharacterized protein</fullName>
    </submittedName>
</protein>
<organism evidence="1 2">
    <name type="scientific">Prevotella corporis</name>
    <dbReference type="NCBI Taxonomy" id="28128"/>
    <lineage>
        <taxon>Bacteria</taxon>
        <taxon>Pseudomonadati</taxon>
        <taxon>Bacteroidota</taxon>
        <taxon>Bacteroidia</taxon>
        <taxon>Bacteroidales</taxon>
        <taxon>Prevotellaceae</taxon>
        <taxon>Prevotella</taxon>
    </lineage>
</organism>
<gene>
    <name evidence="1" type="ORF">HMPREF3226_00829</name>
</gene>
<evidence type="ECO:0000313" key="2">
    <source>
        <dbReference type="Proteomes" id="UP000070533"/>
    </source>
</evidence>